<sequence>MPFTQLRALTRRGPTLLRGAVAAAVAAALAGCAGGAGADSTTSAERYIQGDGSTASFAPEERQPAPQISGETLEGDALRLADYEGSVVVVNFWASWCAPCRAETPVLQEVHAEHEAAGLEFLGINIKDDRTAAKAFDREREVDYPSLYDQPGTIAQAFRDTVPPKAIPSTIVIDRQGRIAARAIGPVNYNDLTGLVEPVLQEGESQGAGSS</sequence>
<dbReference type="PANTHER" id="PTHR42852:SF6">
    <property type="entry name" value="THIOL:DISULFIDE INTERCHANGE PROTEIN DSBE"/>
    <property type="match status" value="1"/>
</dbReference>
<reference evidence="9" key="1">
    <citation type="journal article" date="2019" name="Int. J. Syst. Evol. Microbiol.">
        <title>The Global Catalogue of Microorganisms (GCM) 10K type strain sequencing project: providing services to taxonomists for standard genome sequencing and annotation.</title>
        <authorList>
            <consortium name="The Broad Institute Genomics Platform"/>
            <consortium name="The Broad Institute Genome Sequencing Center for Infectious Disease"/>
            <person name="Wu L."/>
            <person name="Ma J."/>
        </authorList>
    </citation>
    <scope>NUCLEOTIDE SEQUENCE [LARGE SCALE GENOMIC DNA]</scope>
    <source>
        <strain evidence="9">JCM 17137</strain>
    </source>
</reference>
<comment type="caution">
    <text evidence="8">The sequence shown here is derived from an EMBL/GenBank/DDBJ whole genome shotgun (WGS) entry which is preliminary data.</text>
</comment>
<keyword evidence="6" id="KW-0732">Signal</keyword>
<evidence type="ECO:0000256" key="1">
    <source>
        <dbReference type="ARBA" id="ARBA00004196"/>
    </source>
</evidence>
<feature type="domain" description="Thioredoxin" evidence="7">
    <location>
        <begin position="59"/>
        <end position="201"/>
    </location>
</feature>
<dbReference type="PROSITE" id="PS51257">
    <property type="entry name" value="PROKAR_LIPOPROTEIN"/>
    <property type="match status" value="1"/>
</dbReference>
<name>A0ABP7FZC5_9ACTN</name>
<organism evidence="8 9">
    <name type="scientific">Salinactinospora qingdaonensis</name>
    <dbReference type="NCBI Taxonomy" id="702744"/>
    <lineage>
        <taxon>Bacteria</taxon>
        <taxon>Bacillati</taxon>
        <taxon>Actinomycetota</taxon>
        <taxon>Actinomycetes</taxon>
        <taxon>Streptosporangiales</taxon>
        <taxon>Nocardiopsidaceae</taxon>
        <taxon>Salinactinospora</taxon>
    </lineage>
</organism>
<dbReference type="Proteomes" id="UP001500908">
    <property type="component" value="Unassembled WGS sequence"/>
</dbReference>
<dbReference type="InterPro" id="IPR013766">
    <property type="entry name" value="Thioredoxin_domain"/>
</dbReference>
<evidence type="ECO:0000256" key="4">
    <source>
        <dbReference type="ARBA" id="ARBA00023157"/>
    </source>
</evidence>
<dbReference type="InterPro" id="IPR050553">
    <property type="entry name" value="Thioredoxin_ResA/DsbE_sf"/>
</dbReference>
<keyword evidence="4" id="KW-1015">Disulfide bond</keyword>
<dbReference type="CDD" id="cd02966">
    <property type="entry name" value="TlpA_like_family"/>
    <property type="match status" value="1"/>
</dbReference>
<keyword evidence="2" id="KW-0201">Cytochrome c-type biogenesis</keyword>
<dbReference type="InterPro" id="IPR017937">
    <property type="entry name" value="Thioredoxin_CS"/>
</dbReference>
<protein>
    <recommendedName>
        <fullName evidence="7">Thioredoxin domain-containing protein</fullName>
    </recommendedName>
</protein>
<dbReference type="Pfam" id="PF00578">
    <property type="entry name" value="AhpC-TSA"/>
    <property type="match status" value="1"/>
</dbReference>
<proteinExistence type="predicted"/>
<feature type="chain" id="PRO_5045707069" description="Thioredoxin domain-containing protein" evidence="6">
    <location>
        <begin position="39"/>
        <end position="211"/>
    </location>
</feature>
<dbReference type="PROSITE" id="PS00194">
    <property type="entry name" value="THIOREDOXIN_1"/>
    <property type="match status" value="1"/>
</dbReference>
<dbReference type="EMBL" id="BAABDD010000017">
    <property type="protein sequence ID" value="GAA3752284.1"/>
    <property type="molecule type" value="Genomic_DNA"/>
</dbReference>
<keyword evidence="5" id="KW-0676">Redox-active center</keyword>
<evidence type="ECO:0000259" key="7">
    <source>
        <dbReference type="PROSITE" id="PS51352"/>
    </source>
</evidence>
<dbReference type="RefSeq" id="WP_344973010.1">
    <property type="nucleotide sequence ID" value="NZ_BAABDD010000017.1"/>
</dbReference>
<evidence type="ECO:0000313" key="8">
    <source>
        <dbReference type="EMBL" id="GAA3752284.1"/>
    </source>
</evidence>
<evidence type="ECO:0000256" key="6">
    <source>
        <dbReference type="SAM" id="SignalP"/>
    </source>
</evidence>
<dbReference type="PANTHER" id="PTHR42852">
    <property type="entry name" value="THIOL:DISULFIDE INTERCHANGE PROTEIN DSBE"/>
    <property type="match status" value="1"/>
</dbReference>
<comment type="subcellular location">
    <subcellularLocation>
        <location evidence="1">Cell envelope</location>
    </subcellularLocation>
</comment>
<dbReference type="PROSITE" id="PS51352">
    <property type="entry name" value="THIOREDOXIN_2"/>
    <property type="match status" value="1"/>
</dbReference>
<keyword evidence="3" id="KW-0735">Signal-anchor</keyword>
<evidence type="ECO:0000256" key="5">
    <source>
        <dbReference type="ARBA" id="ARBA00023284"/>
    </source>
</evidence>
<feature type="signal peptide" evidence="6">
    <location>
        <begin position="1"/>
        <end position="38"/>
    </location>
</feature>
<keyword evidence="9" id="KW-1185">Reference proteome</keyword>
<evidence type="ECO:0000256" key="2">
    <source>
        <dbReference type="ARBA" id="ARBA00022748"/>
    </source>
</evidence>
<dbReference type="Gene3D" id="3.40.30.10">
    <property type="entry name" value="Glutaredoxin"/>
    <property type="match status" value="1"/>
</dbReference>
<dbReference type="SUPFAM" id="SSF52833">
    <property type="entry name" value="Thioredoxin-like"/>
    <property type="match status" value="1"/>
</dbReference>
<keyword evidence="3" id="KW-0812">Transmembrane</keyword>
<accession>A0ABP7FZC5</accession>
<gene>
    <name evidence="8" type="ORF">GCM10022402_34040</name>
</gene>
<dbReference type="InterPro" id="IPR000866">
    <property type="entry name" value="AhpC/TSA"/>
</dbReference>
<dbReference type="InterPro" id="IPR036249">
    <property type="entry name" value="Thioredoxin-like_sf"/>
</dbReference>
<evidence type="ECO:0000313" key="9">
    <source>
        <dbReference type="Proteomes" id="UP001500908"/>
    </source>
</evidence>
<evidence type="ECO:0000256" key="3">
    <source>
        <dbReference type="ARBA" id="ARBA00022968"/>
    </source>
</evidence>